<name>A0AAE7BIW4_9BACT</name>
<reference evidence="2 3" key="1">
    <citation type="submission" date="2020-05" db="EMBL/GenBank/DDBJ databases">
        <title>Complete genome sequencing of Campylobacter and Arcobacter type strains.</title>
        <authorList>
            <person name="Miller W.G."/>
            <person name="Yee E."/>
        </authorList>
    </citation>
    <scope>NUCLEOTIDE SEQUENCE [LARGE SCALE GENOMIC DNA]</scope>
    <source>
        <strain evidence="2 3">LMG 25694</strain>
    </source>
</reference>
<accession>A0AAE7BIW4</accession>
<dbReference type="PRINTS" id="PR00081">
    <property type="entry name" value="GDHRDH"/>
</dbReference>
<keyword evidence="3" id="KW-1185">Reference proteome</keyword>
<dbReference type="Gene3D" id="3.40.50.720">
    <property type="entry name" value="NAD(P)-binding Rossmann-like Domain"/>
    <property type="match status" value="1"/>
</dbReference>
<dbReference type="PANTHER" id="PTHR42879">
    <property type="entry name" value="3-OXOACYL-(ACYL-CARRIER-PROTEIN) REDUCTASE"/>
    <property type="match status" value="1"/>
</dbReference>
<dbReference type="InterPro" id="IPR002347">
    <property type="entry name" value="SDR_fam"/>
</dbReference>
<gene>
    <name evidence="2" type="ORF">ADFLV_2827</name>
</gene>
<dbReference type="PANTHER" id="PTHR42879:SF2">
    <property type="entry name" value="3-OXOACYL-[ACYL-CARRIER-PROTEIN] REDUCTASE FABG"/>
    <property type="match status" value="1"/>
</dbReference>
<dbReference type="EMBL" id="CP053835">
    <property type="protein sequence ID" value="QKF78797.1"/>
    <property type="molecule type" value="Genomic_DNA"/>
</dbReference>
<dbReference type="SUPFAM" id="SSF51735">
    <property type="entry name" value="NAD(P)-binding Rossmann-fold domains"/>
    <property type="match status" value="1"/>
</dbReference>
<dbReference type="InterPro" id="IPR036291">
    <property type="entry name" value="NAD(P)-bd_dom_sf"/>
</dbReference>
<dbReference type="CDD" id="cd05233">
    <property type="entry name" value="SDR_c"/>
    <property type="match status" value="1"/>
</dbReference>
<dbReference type="InterPro" id="IPR050259">
    <property type="entry name" value="SDR"/>
</dbReference>
<comment type="similarity">
    <text evidence="1">Belongs to the short-chain dehydrogenases/reductases (SDR) family.</text>
</comment>
<dbReference type="Pfam" id="PF13561">
    <property type="entry name" value="adh_short_C2"/>
    <property type="match status" value="1"/>
</dbReference>
<proteinExistence type="inferred from homology"/>
<protein>
    <submittedName>
        <fullName evidence="2">Short-chain dehydrogenase/reductase</fullName>
    </submittedName>
</protein>
<dbReference type="Proteomes" id="UP000503313">
    <property type="component" value="Chromosome"/>
</dbReference>
<sequence length="245" mass="27018">MFNLVNKKILIMGATGYIGKQVALTLDSLGAKLILSGKNEAILNEILFELKGNGHYLLPFDVENIDDISNFMKKIVAIDGNKLFGLVYCTGIFPIRPLKNTKIDFLHNLMLINFYSFIEIVRCFSDKRICEEKASIVSLSSIASINGEKGQLAYSASKGAMDSSIKVLAKELSSKNIKINSIRPAALLPEDILFDNLPEAIQDTINRMQTGPISNKSIATQIAFLLSEYSNNITGQCFDVRGCLI</sequence>
<evidence type="ECO:0000256" key="1">
    <source>
        <dbReference type="ARBA" id="ARBA00006484"/>
    </source>
</evidence>
<evidence type="ECO:0000313" key="2">
    <source>
        <dbReference type="EMBL" id="QKF78797.1"/>
    </source>
</evidence>
<dbReference type="AlphaFoldDB" id="A0AAE7BIW4"/>
<evidence type="ECO:0000313" key="3">
    <source>
        <dbReference type="Proteomes" id="UP000503313"/>
    </source>
</evidence>
<organism evidence="2 3">
    <name type="scientific">Arcobacter defluvii</name>
    <dbReference type="NCBI Taxonomy" id="873191"/>
    <lineage>
        <taxon>Bacteria</taxon>
        <taxon>Pseudomonadati</taxon>
        <taxon>Campylobacterota</taxon>
        <taxon>Epsilonproteobacteria</taxon>
        <taxon>Campylobacterales</taxon>
        <taxon>Arcobacteraceae</taxon>
        <taxon>Arcobacter</taxon>
    </lineage>
</organism>
<dbReference type="RefSeq" id="WP_129011913.1">
    <property type="nucleotide sequence ID" value="NZ_CP053835.1"/>
</dbReference>
<dbReference type="KEGG" id="adz:ADFLV_2827"/>